<reference evidence="1" key="1">
    <citation type="journal article" date="2019" name="Beilstein J. Org. Chem.">
        <title>Nanangenines: drimane sesquiterpenoids as the dominant metabolite cohort of a novel Australian fungus, Aspergillus nanangensis.</title>
        <authorList>
            <person name="Lacey H.J."/>
            <person name="Gilchrist C.L.M."/>
            <person name="Crombie A."/>
            <person name="Kalaitzis J.A."/>
            <person name="Vuong D."/>
            <person name="Rutledge P.J."/>
            <person name="Turner P."/>
            <person name="Pitt J.I."/>
            <person name="Lacey E."/>
            <person name="Chooi Y.H."/>
            <person name="Piggott A.M."/>
        </authorList>
    </citation>
    <scope>NUCLEOTIDE SEQUENCE</scope>
    <source>
        <strain evidence="1">MST-FP2251</strain>
    </source>
</reference>
<keyword evidence="2" id="KW-1185">Reference proteome</keyword>
<protein>
    <submittedName>
        <fullName evidence="1">Uncharacterized protein</fullName>
    </submittedName>
</protein>
<gene>
    <name evidence="1" type="ORF">FE257_000366</name>
</gene>
<proteinExistence type="predicted"/>
<comment type="caution">
    <text evidence="1">The sequence shown here is derived from an EMBL/GenBank/DDBJ whole genome shotgun (WGS) entry which is preliminary data.</text>
</comment>
<reference evidence="1" key="2">
    <citation type="submission" date="2020-02" db="EMBL/GenBank/DDBJ databases">
        <authorList>
            <person name="Gilchrist C.L.M."/>
            <person name="Chooi Y.-H."/>
        </authorList>
    </citation>
    <scope>NUCLEOTIDE SEQUENCE</scope>
    <source>
        <strain evidence="1">MST-FP2251</strain>
    </source>
</reference>
<organism evidence="1 2">
    <name type="scientific">Aspergillus nanangensis</name>
    <dbReference type="NCBI Taxonomy" id="2582783"/>
    <lineage>
        <taxon>Eukaryota</taxon>
        <taxon>Fungi</taxon>
        <taxon>Dikarya</taxon>
        <taxon>Ascomycota</taxon>
        <taxon>Pezizomycotina</taxon>
        <taxon>Eurotiomycetes</taxon>
        <taxon>Eurotiomycetidae</taxon>
        <taxon>Eurotiales</taxon>
        <taxon>Aspergillaceae</taxon>
        <taxon>Aspergillus</taxon>
        <taxon>Aspergillus subgen. Circumdati</taxon>
    </lineage>
</organism>
<accession>A0AAD4CUM4</accession>
<dbReference type="Proteomes" id="UP001194746">
    <property type="component" value="Unassembled WGS sequence"/>
</dbReference>
<dbReference type="AlphaFoldDB" id="A0AAD4CUM4"/>
<sequence>MALLFFAVLIIPFRRDGGCSKAGSPSSPRAREPTRNLDPQLNESLFLIIAVIYRVATVDPLVSGCLDVVVIQIQS</sequence>
<evidence type="ECO:0000313" key="1">
    <source>
        <dbReference type="EMBL" id="KAF9892777.1"/>
    </source>
</evidence>
<name>A0AAD4CUM4_ASPNN</name>
<evidence type="ECO:0000313" key="2">
    <source>
        <dbReference type="Proteomes" id="UP001194746"/>
    </source>
</evidence>
<dbReference type="EMBL" id="VCAU01000010">
    <property type="protein sequence ID" value="KAF9892777.1"/>
    <property type="molecule type" value="Genomic_DNA"/>
</dbReference>